<feature type="compositionally biased region" description="Acidic residues" evidence="1">
    <location>
        <begin position="81"/>
        <end position="90"/>
    </location>
</feature>
<evidence type="ECO:0000313" key="3">
    <source>
        <dbReference type="Proteomes" id="UP000614610"/>
    </source>
</evidence>
<organism evidence="2 3">
    <name type="scientific">Orbilia oligospora</name>
    <name type="common">Nematode-trapping fungus</name>
    <name type="synonym">Arthrobotrys oligospora</name>
    <dbReference type="NCBI Taxonomy" id="2813651"/>
    <lineage>
        <taxon>Eukaryota</taxon>
        <taxon>Fungi</taxon>
        <taxon>Dikarya</taxon>
        <taxon>Ascomycota</taxon>
        <taxon>Pezizomycotina</taxon>
        <taxon>Orbiliomycetes</taxon>
        <taxon>Orbiliales</taxon>
        <taxon>Orbiliaceae</taxon>
        <taxon>Orbilia</taxon>
    </lineage>
</organism>
<sequence>MVGNDRGGSQEAQVGSEASPSGLATDDVTKEKMLEEEEGGRGGGGGSGTSGSGSGSGRGNRGDGGGGGGGGGGGASVASDGDGDDDDDGGDGVVLLELFGYRVLLAGQHPRSWSIRSSPIHDE</sequence>
<dbReference type="AlphaFoldDB" id="A0A8H8V099"/>
<proteinExistence type="predicted"/>
<accession>A0A8H8V099</accession>
<gene>
    <name evidence="2" type="ORF">TWF679_010550</name>
</gene>
<evidence type="ECO:0000313" key="2">
    <source>
        <dbReference type="EMBL" id="KAF3203087.1"/>
    </source>
</evidence>
<reference evidence="2" key="1">
    <citation type="submission" date="2019-06" db="EMBL/GenBank/DDBJ databases">
        <authorList>
            <person name="Palmer J.M."/>
        </authorList>
    </citation>
    <scope>NUCLEOTIDE SEQUENCE</scope>
    <source>
        <strain evidence="2">TWF679</strain>
    </source>
</reference>
<dbReference type="EMBL" id="WIWT01000082">
    <property type="protein sequence ID" value="KAF3203087.1"/>
    <property type="molecule type" value="Genomic_DNA"/>
</dbReference>
<dbReference type="Proteomes" id="UP000614610">
    <property type="component" value="Unassembled WGS sequence"/>
</dbReference>
<dbReference type="OrthoDB" id="10599965at2759"/>
<evidence type="ECO:0000256" key="1">
    <source>
        <dbReference type="SAM" id="MobiDB-lite"/>
    </source>
</evidence>
<protein>
    <submittedName>
        <fullName evidence="2">Uncharacterized protein</fullName>
    </submittedName>
</protein>
<name>A0A8H8V099_ORBOL</name>
<feature type="compositionally biased region" description="Gly residues" evidence="1">
    <location>
        <begin position="41"/>
        <end position="75"/>
    </location>
</feature>
<feature type="region of interest" description="Disordered" evidence="1">
    <location>
        <begin position="1"/>
        <end position="92"/>
    </location>
</feature>
<feature type="compositionally biased region" description="Polar residues" evidence="1">
    <location>
        <begin position="10"/>
        <end position="19"/>
    </location>
</feature>
<comment type="caution">
    <text evidence="2">The sequence shown here is derived from an EMBL/GenBank/DDBJ whole genome shotgun (WGS) entry which is preliminary data.</text>
</comment>